<evidence type="ECO:0000313" key="7">
    <source>
        <dbReference type="EMBL" id="SVA13480.1"/>
    </source>
</evidence>
<dbReference type="InterPro" id="IPR017941">
    <property type="entry name" value="Rieske_2Fe-2S"/>
</dbReference>
<dbReference type="Pfam" id="PF19112">
    <property type="entry name" value="VanA_C"/>
    <property type="match status" value="1"/>
</dbReference>
<dbReference type="EMBL" id="UINC01004324">
    <property type="protein sequence ID" value="SVA13480.1"/>
    <property type="molecule type" value="Genomic_DNA"/>
</dbReference>
<feature type="domain" description="Rieske" evidence="6">
    <location>
        <begin position="16"/>
        <end position="120"/>
    </location>
</feature>
<dbReference type="Gene3D" id="2.102.10.10">
    <property type="entry name" value="Rieske [2Fe-2S] iron-sulphur domain"/>
    <property type="match status" value="1"/>
</dbReference>
<dbReference type="InterPro" id="IPR044043">
    <property type="entry name" value="VanA_C_cat"/>
</dbReference>
<dbReference type="SUPFAM" id="SSF55961">
    <property type="entry name" value="Bet v1-like"/>
    <property type="match status" value="1"/>
</dbReference>
<keyword evidence="5" id="KW-0411">Iron-sulfur</keyword>
<dbReference type="AlphaFoldDB" id="A0A381TBK1"/>
<gene>
    <name evidence="7" type="ORF">METZ01_LOCUS66334</name>
</gene>
<reference evidence="7" key="1">
    <citation type="submission" date="2018-05" db="EMBL/GenBank/DDBJ databases">
        <authorList>
            <person name="Lanie J.A."/>
            <person name="Ng W.-L."/>
            <person name="Kazmierczak K.M."/>
            <person name="Andrzejewski T.M."/>
            <person name="Davidsen T.M."/>
            <person name="Wayne K.J."/>
            <person name="Tettelin H."/>
            <person name="Glass J.I."/>
            <person name="Rusch D."/>
            <person name="Podicherti R."/>
            <person name="Tsui H.-C.T."/>
            <person name="Winkler M.E."/>
        </authorList>
    </citation>
    <scope>NUCLEOTIDE SEQUENCE</scope>
</reference>
<keyword evidence="4" id="KW-0408">Iron</keyword>
<keyword evidence="3" id="KW-0560">Oxidoreductase</keyword>
<evidence type="ECO:0000256" key="3">
    <source>
        <dbReference type="ARBA" id="ARBA00023002"/>
    </source>
</evidence>
<organism evidence="7">
    <name type="scientific">marine metagenome</name>
    <dbReference type="NCBI Taxonomy" id="408172"/>
    <lineage>
        <taxon>unclassified sequences</taxon>
        <taxon>metagenomes</taxon>
        <taxon>ecological metagenomes</taxon>
    </lineage>
</organism>
<accession>A0A381TBK1</accession>
<proteinExistence type="predicted"/>
<dbReference type="SUPFAM" id="SSF50022">
    <property type="entry name" value="ISP domain"/>
    <property type="match status" value="1"/>
</dbReference>
<evidence type="ECO:0000256" key="2">
    <source>
        <dbReference type="ARBA" id="ARBA00022723"/>
    </source>
</evidence>
<dbReference type="PROSITE" id="PS51296">
    <property type="entry name" value="RIESKE"/>
    <property type="match status" value="1"/>
</dbReference>
<keyword evidence="2" id="KW-0479">Metal-binding</keyword>
<evidence type="ECO:0000259" key="6">
    <source>
        <dbReference type="PROSITE" id="PS51296"/>
    </source>
</evidence>
<dbReference type="InterPro" id="IPR050584">
    <property type="entry name" value="Cholesterol_7-desaturase"/>
</dbReference>
<evidence type="ECO:0000256" key="4">
    <source>
        <dbReference type="ARBA" id="ARBA00023004"/>
    </source>
</evidence>
<name>A0A381TBK1_9ZZZZ</name>
<dbReference type="GO" id="GO:0051537">
    <property type="term" value="F:2 iron, 2 sulfur cluster binding"/>
    <property type="evidence" value="ECO:0007669"/>
    <property type="project" value="UniProtKB-KW"/>
</dbReference>
<dbReference type="PANTHER" id="PTHR21266">
    <property type="entry name" value="IRON-SULFUR DOMAIN CONTAINING PROTEIN"/>
    <property type="match status" value="1"/>
</dbReference>
<dbReference type="GO" id="GO:0046872">
    <property type="term" value="F:metal ion binding"/>
    <property type="evidence" value="ECO:0007669"/>
    <property type="project" value="UniProtKB-KW"/>
</dbReference>
<dbReference type="GO" id="GO:0016491">
    <property type="term" value="F:oxidoreductase activity"/>
    <property type="evidence" value="ECO:0007669"/>
    <property type="project" value="UniProtKB-KW"/>
</dbReference>
<protein>
    <recommendedName>
        <fullName evidence="6">Rieske domain-containing protein</fullName>
    </recommendedName>
</protein>
<keyword evidence="1" id="KW-0001">2Fe-2S</keyword>
<evidence type="ECO:0000256" key="5">
    <source>
        <dbReference type="ARBA" id="ARBA00023014"/>
    </source>
</evidence>
<dbReference type="PANTHER" id="PTHR21266:SF60">
    <property type="entry name" value="3-KETOSTEROID-9-ALPHA-MONOOXYGENASE, OXYGENASE COMPONENT"/>
    <property type="match status" value="1"/>
</dbReference>
<dbReference type="InterPro" id="IPR036922">
    <property type="entry name" value="Rieske_2Fe-2S_sf"/>
</dbReference>
<dbReference type="Pfam" id="PF00355">
    <property type="entry name" value="Rieske"/>
    <property type="match status" value="1"/>
</dbReference>
<evidence type="ECO:0000256" key="1">
    <source>
        <dbReference type="ARBA" id="ARBA00022714"/>
    </source>
</evidence>
<sequence>MSTGEVVGSAGLRAHWHAVASADSLVGSPVGVRLLADDYVLWRGPDGSVVAAPDRCPHRQSPLSAGTIESGCLRCPYHGWLFGAAGVCQEVPSAAAGVPVPPRAHLETIHAAEQYGLVWICPGEPTAPIPEVGEEGDSNFRRINTEVQVWKVAAPRMVDNFLDVTHFPFVHVGTFGGAQDPRVSPVDLEELEGGFFGYRYEIVAENPDEAQAASGSHEPVVERAMSSGFRLPLAVRSTIAYRSGLQHILLLVSTPVDAETSYFTFVVWRNDDFDIPAEEVIAFDRAIGEEDRVMLERLDGEMPLDRTSLVSVQADKASVEWRRRFEKLVRG</sequence>
<dbReference type="Gene3D" id="3.90.380.10">
    <property type="entry name" value="Naphthalene 1,2-dioxygenase Alpha Subunit, Chain A, domain 1"/>
    <property type="match status" value="1"/>
</dbReference>